<evidence type="ECO:0000259" key="1">
    <source>
        <dbReference type="Pfam" id="PF06985"/>
    </source>
</evidence>
<gene>
    <name evidence="2" type="ORF">PCON_04786</name>
</gene>
<proteinExistence type="predicted"/>
<dbReference type="InterPro" id="IPR010730">
    <property type="entry name" value="HET"/>
</dbReference>
<feature type="domain" description="Heterokaryon incompatibility" evidence="1">
    <location>
        <begin position="19"/>
        <end position="111"/>
    </location>
</feature>
<evidence type="ECO:0000313" key="2">
    <source>
        <dbReference type="EMBL" id="CCX05199.1"/>
    </source>
</evidence>
<organism evidence="2 3">
    <name type="scientific">Pyronema omphalodes (strain CBS 100304)</name>
    <name type="common">Pyronema confluens</name>
    <dbReference type="NCBI Taxonomy" id="1076935"/>
    <lineage>
        <taxon>Eukaryota</taxon>
        <taxon>Fungi</taxon>
        <taxon>Dikarya</taxon>
        <taxon>Ascomycota</taxon>
        <taxon>Pezizomycotina</taxon>
        <taxon>Pezizomycetes</taxon>
        <taxon>Pezizales</taxon>
        <taxon>Pyronemataceae</taxon>
        <taxon>Pyronema</taxon>
    </lineage>
</organism>
<protein>
    <submittedName>
        <fullName evidence="2">Similar to Vegetative incompatibility protein HET-E-1 acc. no. Q00808</fullName>
    </submittedName>
</protein>
<dbReference type="Proteomes" id="UP000018144">
    <property type="component" value="Unassembled WGS sequence"/>
</dbReference>
<accession>U4KZR2</accession>
<dbReference type="OrthoDB" id="20872at2759"/>
<dbReference type="PANTHER" id="PTHR10622">
    <property type="entry name" value="HET DOMAIN-CONTAINING PROTEIN"/>
    <property type="match status" value="1"/>
</dbReference>
<keyword evidence="3" id="KW-1185">Reference proteome</keyword>
<dbReference type="eggNOG" id="KOG4177">
    <property type="taxonomic scope" value="Eukaryota"/>
</dbReference>
<dbReference type="Pfam" id="PF06985">
    <property type="entry name" value="HET"/>
    <property type="match status" value="1"/>
</dbReference>
<dbReference type="AlphaFoldDB" id="U4KZR2"/>
<reference evidence="2 3" key="1">
    <citation type="journal article" date="2013" name="PLoS Genet.">
        <title>The genome and development-dependent transcriptomes of Pyronema confluens: a window into fungal evolution.</title>
        <authorList>
            <person name="Traeger S."/>
            <person name="Altegoer F."/>
            <person name="Freitag M."/>
            <person name="Gabaldon T."/>
            <person name="Kempken F."/>
            <person name="Kumar A."/>
            <person name="Marcet-Houben M."/>
            <person name="Poggeler S."/>
            <person name="Stajich J.E."/>
            <person name="Nowrousian M."/>
        </authorList>
    </citation>
    <scope>NUCLEOTIDE SEQUENCE [LARGE SCALE GENOMIC DNA]</scope>
    <source>
        <strain evidence="3">CBS 100304</strain>
        <tissue evidence="2">Vegetative mycelium</tissue>
    </source>
</reference>
<sequence length="468" mass="53489">MRVVNTSTLELKDTAVSEYAILSHVWGQSEVTFQEMLGDPIKRPPSLTMKSGYRKIKNACAQALRDGFEHIWIDTCCIDKISSAELSEAINSMYLWYRDSTVCYAYLGDAFETSKWFERGWTLQELIAPQMLCFMITNGILSEKVFVTIQNLSDNGDYIAEKMSWASERVTTRIEDTVYCLMGIFGIHMPILYGQKENAFYRLQREIINSSDDQTIFAWGVNQSGYSIFSGLLASSPRNFRGCAKVRRTNTLNQFFKPDLSPYTITNIGMRIQLPLMSLPSKVTVAILDATLDGNIIGISLAKGSKPNDPEWWMREDRYKLPQGNDVLSRAKNRTIYVKETHESRQEPLARWKQLSHMIGIKIRPSCREHGYSVYDIYPPHRFRIQDWKGNKPKESIYLEYNNGDCPFGMIAFNHPTRKGSGFVVRFGLDVDNHCSADIVLEKEIGQVEGSFAHRFCLDINMDMPPGT</sequence>
<name>U4KZR2_PYROM</name>
<dbReference type="STRING" id="1076935.U4KZR2"/>
<dbReference type="EMBL" id="HF935235">
    <property type="protein sequence ID" value="CCX05199.1"/>
    <property type="molecule type" value="Genomic_DNA"/>
</dbReference>
<dbReference type="PANTHER" id="PTHR10622:SF12">
    <property type="entry name" value="HET DOMAIN-CONTAINING PROTEIN"/>
    <property type="match status" value="1"/>
</dbReference>
<evidence type="ECO:0000313" key="3">
    <source>
        <dbReference type="Proteomes" id="UP000018144"/>
    </source>
</evidence>